<evidence type="ECO:0000256" key="1">
    <source>
        <dbReference type="SAM" id="MobiDB-lite"/>
    </source>
</evidence>
<dbReference type="RefSeq" id="XP_041230044.1">
    <property type="nucleotide sequence ID" value="XM_041366474.1"/>
</dbReference>
<dbReference type="EMBL" id="JABBWK010000010">
    <property type="protein sequence ID" value="KAG1904469.1"/>
    <property type="molecule type" value="Genomic_DNA"/>
</dbReference>
<protein>
    <submittedName>
        <fullName evidence="2">Uncharacterized protein</fullName>
    </submittedName>
</protein>
<dbReference type="GeneID" id="64660772"/>
<reference evidence="2" key="1">
    <citation type="journal article" date="2020" name="New Phytol.">
        <title>Comparative genomics reveals dynamic genome evolution in host specialist ectomycorrhizal fungi.</title>
        <authorList>
            <person name="Lofgren L.A."/>
            <person name="Nguyen N.H."/>
            <person name="Vilgalys R."/>
            <person name="Ruytinx J."/>
            <person name="Liao H.L."/>
            <person name="Branco S."/>
            <person name="Kuo A."/>
            <person name="LaButti K."/>
            <person name="Lipzen A."/>
            <person name="Andreopoulos W."/>
            <person name="Pangilinan J."/>
            <person name="Riley R."/>
            <person name="Hundley H."/>
            <person name="Na H."/>
            <person name="Barry K."/>
            <person name="Grigoriev I.V."/>
            <person name="Stajich J.E."/>
            <person name="Kennedy P.G."/>
        </authorList>
    </citation>
    <scope>NUCLEOTIDE SEQUENCE</scope>
    <source>
        <strain evidence="2">FC203</strain>
    </source>
</reference>
<dbReference type="Proteomes" id="UP001195769">
    <property type="component" value="Unassembled WGS sequence"/>
</dbReference>
<sequence>MATGKTRPTSVGTGSTNIRTPTPTNRIRASHRNTVSMLLPRDEIMQQEYDVKDRESGAAFLEKSPFYRTGEPIMNESLILTILHITQYTGIPRIVIEGLRAVALLPEDGTSNTPTTATELNIQQIVDSLSTSLSAPVIANLTSSLSAHVVAAISPQVASILTASENLKTNVDEITKFKTTLEENSKDIKDIVNNVSQSAKPQPGTPRSYSAIVQQNTQTPAPISVALARAATRDRQILFDPVPGSVLFTTKVTSAEIATKMKQVFTASQSDDTPDIQIKAITRLCNGGFITELTTTEAAKWIRTPENRLKITNALDLPATIKERRFSVIVPFLPIDLTSKTRHGYVWWKRKIT</sequence>
<dbReference type="AlphaFoldDB" id="A0AAD4HR46"/>
<evidence type="ECO:0000313" key="3">
    <source>
        <dbReference type="Proteomes" id="UP001195769"/>
    </source>
</evidence>
<name>A0AAD4HR46_9AGAM</name>
<accession>A0AAD4HR46</accession>
<gene>
    <name evidence="2" type="ORF">F5891DRAFT_1184681</name>
</gene>
<feature type="region of interest" description="Disordered" evidence="1">
    <location>
        <begin position="1"/>
        <end position="25"/>
    </location>
</feature>
<keyword evidence="3" id="KW-1185">Reference proteome</keyword>
<organism evidence="2 3">
    <name type="scientific">Suillus fuscotomentosus</name>
    <dbReference type="NCBI Taxonomy" id="1912939"/>
    <lineage>
        <taxon>Eukaryota</taxon>
        <taxon>Fungi</taxon>
        <taxon>Dikarya</taxon>
        <taxon>Basidiomycota</taxon>
        <taxon>Agaricomycotina</taxon>
        <taxon>Agaricomycetes</taxon>
        <taxon>Agaricomycetidae</taxon>
        <taxon>Boletales</taxon>
        <taxon>Suillineae</taxon>
        <taxon>Suillaceae</taxon>
        <taxon>Suillus</taxon>
    </lineage>
</organism>
<proteinExistence type="predicted"/>
<comment type="caution">
    <text evidence="2">The sequence shown here is derived from an EMBL/GenBank/DDBJ whole genome shotgun (WGS) entry which is preliminary data.</text>
</comment>
<evidence type="ECO:0000313" key="2">
    <source>
        <dbReference type="EMBL" id="KAG1904469.1"/>
    </source>
</evidence>